<reference evidence="6" key="2">
    <citation type="submission" date="2021-04" db="EMBL/GenBank/DDBJ databases">
        <authorList>
            <person name="Zhang T."/>
            <person name="Zhang Y."/>
            <person name="Lu D."/>
            <person name="Zuo D."/>
            <person name="Du Z."/>
        </authorList>
    </citation>
    <scope>NUCLEOTIDE SEQUENCE</scope>
    <source>
        <strain evidence="6">JR1</strain>
    </source>
</reference>
<dbReference type="AlphaFoldDB" id="A0A941F7F8"/>
<comment type="caution">
    <text evidence="6">The sequence shown here is derived from an EMBL/GenBank/DDBJ whole genome shotgun (WGS) entry which is preliminary data.</text>
</comment>
<protein>
    <recommendedName>
        <fullName evidence="5">Calx-beta domain-containing protein</fullName>
    </recommendedName>
</protein>
<feature type="signal peptide" evidence="4">
    <location>
        <begin position="1"/>
        <end position="18"/>
    </location>
</feature>
<dbReference type="InterPro" id="IPR003644">
    <property type="entry name" value="Calx_beta"/>
</dbReference>
<dbReference type="GO" id="GO:0007154">
    <property type="term" value="P:cell communication"/>
    <property type="evidence" value="ECO:0007669"/>
    <property type="project" value="InterPro"/>
</dbReference>
<dbReference type="Gene3D" id="2.60.40.2030">
    <property type="match status" value="1"/>
</dbReference>
<feature type="chain" id="PRO_5037176400" description="Calx-beta domain-containing protein" evidence="4">
    <location>
        <begin position="19"/>
        <end position="310"/>
    </location>
</feature>
<evidence type="ECO:0000313" key="6">
    <source>
        <dbReference type="EMBL" id="MBR8537203.1"/>
    </source>
</evidence>
<evidence type="ECO:0000256" key="4">
    <source>
        <dbReference type="SAM" id="SignalP"/>
    </source>
</evidence>
<keyword evidence="2" id="KW-0677">Repeat</keyword>
<reference evidence="6" key="1">
    <citation type="journal article" date="2018" name="Int. J. Syst. Evol. Microbiol.">
        <title>Carboxylicivirga sediminis sp. nov., isolated from coastal sediment.</title>
        <authorList>
            <person name="Wang F.Q."/>
            <person name="Ren L.H."/>
            <person name="Zou R.J."/>
            <person name="Sun Y.Z."/>
            <person name="Liu X.J."/>
            <person name="Jiang F."/>
            <person name="Liu L.J."/>
        </authorList>
    </citation>
    <scope>NUCLEOTIDE SEQUENCE</scope>
    <source>
        <strain evidence="6">JR1</strain>
    </source>
</reference>
<name>A0A941F7F8_9BACT</name>
<dbReference type="GO" id="GO:0016020">
    <property type="term" value="C:membrane"/>
    <property type="evidence" value="ECO:0007669"/>
    <property type="project" value="InterPro"/>
</dbReference>
<evidence type="ECO:0000313" key="7">
    <source>
        <dbReference type="Proteomes" id="UP000679220"/>
    </source>
</evidence>
<feature type="domain" description="Calx-beta" evidence="5">
    <location>
        <begin position="34"/>
        <end position="147"/>
    </location>
</feature>
<accession>A0A941F7F8</accession>
<dbReference type="InterPro" id="IPR038081">
    <property type="entry name" value="CalX-like_sf"/>
</dbReference>
<keyword evidence="7" id="KW-1185">Reference proteome</keyword>
<evidence type="ECO:0000256" key="1">
    <source>
        <dbReference type="ARBA" id="ARBA00022729"/>
    </source>
</evidence>
<proteinExistence type="predicted"/>
<evidence type="ECO:0000256" key="3">
    <source>
        <dbReference type="ARBA" id="ARBA00022837"/>
    </source>
</evidence>
<dbReference type="PROSITE" id="PS51257">
    <property type="entry name" value="PROKAR_LIPOPROTEIN"/>
    <property type="match status" value="1"/>
</dbReference>
<evidence type="ECO:0000256" key="2">
    <source>
        <dbReference type="ARBA" id="ARBA00022737"/>
    </source>
</evidence>
<dbReference type="EMBL" id="JAGTAR010000028">
    <property type="protein sequence ID" value="MBR8537203.1"/>
    <property type="molecule type" value="Genomic_DNA"/>
</dbReference>
<sequence length="310" mass="33323">MRYLKYTLLFLAGIVLFASCDKNDPIVFKAGDQSVAFLSSSLQVAEGGNELSIPVSLAGLPGGGAVSIKYDVSIEGISKPAIEGTDFEVISSKTIEFSEGYGEAEIRIRTMNNDIYEGNKMFYLVFTDIANTKPSAENMCMVTVSDDEHPLNIIIGTYDGLGISYFNGETVYTVSTKPDPDDVSKIVFTGFVPGGSNLDIYGVVDLDSKEIKIPVGQDIVKDDTNPAAINGWYGEEGDPAIPADGFITATFDDNGTITIHDWFGSKITEGVNDGLWFNIMQAGSVLTKAAAGEANINTTSEEFTIGEYKK</sequence>
<keyword evidence="1 4" id="KW-0732">Signal</keyword>
<dbReference type="Pfam" id="PF03160">
    <property type="entry name" value="Calx-beta"/>
    <property type="match status" value="1"/>
</dbReference>
<evidence type="ECO:0000259" key="5">
    <source>
        <dbReference type="Pfam" id="PF03160"/>
    </source>
</evidence>
<dbReference type="SUPFAM" id="SSF141072">
    <property type="entry name" value="CalX-like"/>
    <property type="match status" value="1"/>
</dbReference>
<dbReference type="Proteomes" id="UP000679220">
    <property type="component" value="Unassembled WGS sequence"/>
</dbReference>
<gene>
    <name evidence="6" type="ORF">KDU71_16655</name>
</gene>
<organism evidence="6 7">
    <name type="scientific">Carboxylicivirga sediminis</name>
    <dbReference type="NCBI Taxonomy" id="2006564"/>
    <lineage>
        <taxon>Bacteria</taxon>
        <taxon>Pseudomonadati</taxon>
        <taxon>Bacteroidota</taxon>
        <taxon>Bacteroidia</taxon>
        <taxon>Marinilabiliales</taxon>
        <taxon>Marinilabiliaceae</taxon>
        <taxon>Carboxylicivirga</taxon>
    </lineage>
</organism>
<dbReference type="RefSeq" id="WP_212192228.1">
    <property type="nucleotide sequence ID" value="NZ_JAGTAR010000028.1"/>
</dbReference>
<keyword evidence="3" id="KW-0106">Calcium</keyword>